<evidence type="ECO:0000256" key="2">
    <source>
        <dbReference type="ARBA" id="ARBA00022723"/>
    </source>
</evidence>
<keyword evidence="3 4" id="KW-0408">Iron</keyword>
<dbReference type="InterPro" id="IPR050295">
    <property type="entry name" value="Plant_2OG-oxidoreductases"/>
</dbReference>
<dbReference type="Gene3D" id="2.60.120.330">
    <property type="entry name" value="B-lactam Antibiotic, Isopenicillin N Synthase, Chain"/>
    <property type="match status" value="1"/>
</dbReference>
<dbReference type="InterPro" id="IPR044861">
    <property type="entry name" value="IPNS-like_FE2OG_OXY"/>
</dbReference>
<protein>
    <submittedName>
        <fullName evidence="6">Jasmonate-induced oxygenase 3</fullName>
    </submittedName>
</protein>
<evidence type="ECO:0000256" key="1">
    <source>
        <dbReference type="ARBA" id="ARBA00008056"/>
    </source>
</evidence>
<dbReference type="PRINTS" id="PR00682">
    <property type="entry name" value="IPNSYNTHASE"/>
</dbReference>
<dbReference type="PROSITE" id="PS51471">
    <property type="entry name" value="FE2OG_OXY"/>
    <property type="match status" value="1"/>
</dbReference>
<comment type="caution">
    <text evidence="6">The sequence shown here is derived from an EMBL/GenBank/DDBJ whole genome shotgun (WGS) entry which is preliminary data.</text>
</comment>
<dbReference type="AlphaFoldDB" id="A0A9Q0S973"/>
<sequence>MKSLSVPIIDISPFNSNDSVSIDKVHQEISRACEDWGFFYAINHGVDLNLVQRAVDLGKDFFKLPKDFKNLVARTETNFQGYSDSELTKQKVDWKEVFDFTPEVPESDGINDIGVHGKNQWPTKPIDFEITMKEYLLSLQKLARQLFSSCIKSLSSDVDVIEKLFDGTGDTSLCRLNFYRKCPEPEKNLGVGPHSDPGIITILLQDDSVSSLQVQKDGIFYDVPPVKDSFVVNIGDMMEVFSNGKYKAPVHRVLTNRESDRFSLPYFLAPSYSFIIRPLKDTYNEDNPKKFRPFPWAEFRKGRYEGDFADKGEEIQITRYRIL</sequence>
<evidence type="ECO:0000313" key="6">
    <source>
        <dbReference type="EMBL" id="KAJ6648713.1"/>
    </source>
</evidence>
<keyword evidence="2 4" id="KW-0479">Metal-binding</keyword>
<evidence type="ECO:0000259" key="5">
    <source>
        <dbReference type="PROSITE" id="PS51471"/>
    </source>
</evidence>
<gene>
    <name evidence="6" type="primary">JOX3</name>
    <name evidence="6" type="ORF">Bhyg_03944</name>
</gene>
<dbReference type="InterPro" id="IPR027443">
    <property type="entry name" value="IPNS-like_sf"/>
</dbReference>
<accession>A0A9Q0S973</accession>
<dbReference type="Proteomes" id="UP001151699">
    <property type="component" value="Chromosome A"/>
</dbReference>
<reference evidence="6" key="1">
    <citation type="submission" date="2022-07" db="EMBL/GenBank/DDBJ databases">
        <authorList>
            <person name="Trinca V."/>
            <person name="Uliana J.V.C."/>
            <person name="Torres T.T."/>
            <person name="Ward R.J."/>
            <person name="Monesi N."/>
        </authorList>
    </citation>
    <scope>NUCLEOTIDE SEQUENCE</scope>
    <source>
        <strain evidence="6">HSMRA1968</strain>
        <tissue evidence="6">Whole embryos</tissue>
    </source>
</reference>
<evidence type="ECO:0000313" key="7">
    <source>
        <dbReference type="Proteomes" id="UP001151699"/>
    </source>
</evidence>
<dbReference type="InterPro" id="IPR005123">
    <property type="entry name" value="Oxoglu/Fe-dep_dioxygenase_dom"/>
</dbReference>
<keyword evidence="4" id="KW-0560">Oxidoreductase</keyword>
<feature type="domain" description="Fe2OG dioxygenase" evidence="5">
    <location>
        <begin position="170"/>
        <end position="270"/>
    </location>
</feature>
<dbReference type="Pfam" id="PF03171">
    <property type="entry name" value="2OG-FeII_Oxy"/>
    <property type="match status" value="1"/>
</dbReference>
<evidence type="ECO:0000256" key="3">
    <source>
        <dbReference type="ARBA" id="ARBA00023004"/>
    </source>
</evidence>
<name>A0A9Q0S973_9DIPT</name>
<dbReference type="OrthoDB" id="288590at2759"/>
<dbReference type="PANTHER" id="PTHR47991">
    <property type="entry name" value="OXOGLUTARATE/IRON-DEPENDENT DIOXYGENASE"/>
    <property type="match status" value="1"/>
</dbReference>
<dbReference type="SUPFAM" id="SSF51197">
    <property type="entry name" value="Clavaminate synthase-like"/>
    <property type="match status" value="1"/>
</dbReference>
<keyword evidence="7" id="KW-1185">Reference proteome</keyword>
<dbReference type="EMBL" id="WJQU01000001">
    <property type="protein sequence ID" value="KAJ6648713.1"/>
    <property type="molecule type" value="Genomic_DNA"/>
</dbReference>
<comment type="similarity">
    <text evidence="1 4">Belongs to the iron/ascorbate-dependent oxidoreductase family.</text>
</comment>
<dbReference type="FunFam" id="2.60.120.330:FF:000012">
    <property type="entry name" value="Gibberellin 20 oxidase 1"/>
    <property type="match status" value="1"/>
</dbReference>
<evidence type="ECO:0000256" key="4">
    <source>
        <dbReference type="RuleBase" id="RU003682"/>
    </source>
</evidence>
<proteinExistence type="inferred from homology"/>
<organism evidence="6 7">
    <name type="scientific">Pseudolycoriella hygida</name>
    <dbReference type="NCBI Taxonomy" id="35572"/>
    <lineage>
        <taxon>Eukaryota</taxon>
        <taxon>Metazoa</taxon>
        <taxon>Ecdysozoa</taxon>
        <taxon>Arthropoda</taxon>
        <taxon>Hexapoda</taxon>
        <taxon>Insecta</taxon>
        <taxon>Pterygota</taxon>
        <taxon>Neoptera</taxon>
        <taxon>Endopterygota</taxon>
        <taxon>Diptera</taxon>
        <taxon>Nematocera</taxon>
        <taxon>Sciaroidea</taxon>
        <taxon>Sciaridae</taxon>
        <taxon>Pseudolycoriella</taxon>
    </lineage>
</organism>
<dbReference type="InterPro" id="IPR026992">
    <property type="entry name" value="DIOX_N"/>
</dbReference>
<dbReference type="GO" id="GO:0046872">
    <property type="term" value="F:metal ion binding"/>
    <property type="evidence" value="ECO:0007669"/>
    <property type="project" value="UniProtKB-KW"/>
</dbReference>
<dbReference type="GO" id="GO:0016491">
    <property type="term" value="F:oxidoreductase activity"/>
    <property type="evidence" value="ECO:0007669"/>
    <property type="project" value="UniProtKB-KW"/>
</dbReference>
<dbReference type="Pfam" id="PF14226">
    <property type="entry name" value="DIOX_N"/>
    <property type="match status" value="1"/>
</dbReference>